<proteinExistence type="predicted"/>
<dbReference type="RefSeq" id="WP_187558292.1">
    <property type="nucleotide sequence ID" value="NZ_JACRTP010000001.1"/>
</dbReference>
<comment type="caution">
    <text evidence="1">The sequence shown here is derived from an EMBL/GenBank/DDBJ whole genome shotgun (WGS) entry which is preliminary data.</text>
</comment>
<dbReference type="EMBL" id="JACRTP010000001">
    <property type="protein sequence ID" value="MBC8627877.1"/>
    <property type="molecule type" value="Genomic_DNA"/>
</dbReference>
<keyword evidence="2" id="KW-1185">Reference proteome</keyword>
<name>A0ABR7P8Z5_9FIRM</name>
<dbReference type="Proteomes" id="UP000661649">
    <property type="component" value="Unassembled WGS sequence"/>
</dbReference>
<protein>
    <submittedName>
        <fullName evidence="1">Uncharacterized protein</fullName>
    </submittedName>
</protein>
<reference evidence="1 2" key="1">
    <citation type="submission" date="2020-08" db="EMBL/GenBank/DDBJ databases">
        <title>Genome public.</title>
        <authorList>
            <person name="Liu C."/>
            <person name="Sun Q."/>
        </authorList>
    </citation>
    <scope>NUCLEOTIDE SEQUENCE [LARGE SCALE GENOMIC DNA]</scope>
    <source>
        <strain evidence="1 2">3_YM_SP_D4_24.mj</strain>
    </source>
</reference>
<sequence>MYKVKFFSGYEGKNFIGLSPEEVIKNMSDFEETFYGGKNKEIRRDISKDIIAYYDKKNKICEAIQFVNEHTDIYVNGVQLMRVPEEEVIPTLRKVFPGEEGFTDGSNYMYMKYAFSVFVTEGQVYGVTVGKKNYFDFWKEDLEDLGHSGLMKF</sequence>
<accession>A0ABR7P8Z5</accession>
<gene>
    <name evidence="1" type="ORF">H8712_04460</name>
</gene>
<evidence type="ECO:0000313" key="2">
    <source>
        <dbReference type="Proteomes" id="UP000661649"/>
    </source>
</evidence>
<evidence type="ECO:0000313" key="1">
    <source>
        <dbReference type="EMBL" id="MBC8627877.1"/>
    </source>
</evidence>
<organism evidence="1 2">
    <name type="scientific">Blautia stercoris</name>
    <dbReference type="NCBI Taxonomy" id="871664"/>
    <lineage>
        <taxon>Bacteria</taxon>
        <taxon>Bacillati</taxon>
        <taxon>Bacillota</taxon>
        <taxon>Clostridia</taxon>
        <taxon>Lachnospirales</taxon>
        <taxon>Lachnospiraceae</taxon>
        <taxon>Blautia</taxon>
    </lineage>
</organism>